<name>A0A1F7RX29_9BACT</name>
<dbReference type="Pfam" id="PF01435">
    <property type="entry name" value="Peptidase_M48"/>
    <property type="match status" value="1"/>
</dbReference>
<protein>
    <recommendedName>
        <fullName evidence="7">Peptidase M48 domain-containing protein</fullName>
    </recommendedName>
</protein>
<evidence type="ECO:0000256" key="1">
    <source>
        <dbReference type="ARBA" id="ARBA00022670"/>
    </source>
</evidence>
<dbReference type="InterPro" id="IPR051156">
    <property type="entry name" value="Mito/Outer_Membr_Metalloprot"/>
</dbReference>
<proteinExistence type="inferred from homology"/>
<dbReference type="PANTHER" id="PTHR22726:SF24">
    <property type="entry name" value="M48 FAMILY METALLOPEPTIDASE"/>
    <property type="match status" value="1"/>
</dbReference>
<evidence type="ECO:0000313" key="9">
    <source>
        <dbReference type="Proteomes" id="UP000178435"/>
    </source>
</evidence>
<organism evidence="8 9">
    <name type="scientific">Candidatus Schekmanbacteria bacterium RBG_16_38_11</name>
    <dbReference type="NCBI Taxonomy" id="1817880"/>
    <lineage>
        <taxon>Bacteria</taxon>
        <taxon>Candidatus Schekmaniibacteriota</taxon>
    </lineage>
</organism>
<sequence>KLQEYINEVGQRVANVSDRRNIEYFFTIVDSPEKNAFALPGGYIYITRGILALINNEAQLAGVLGHEIGHVCARHSAKQISQAYGYQILMLGSSIFLPQLRQWSQISDIIFGSIQNGFGRQYEFQSDDLGENYAFRAGYDPAQAAAFLTALKNTEKEGGEQIFHGIFASHPETEDRIKRALAHSSELKSASTGELKILDDKYVSMLQGLVYGKGGKEGAIVGETYKNRAYQFAISLPLGWDSSIEKGNLISKDPDGISAIKLEHIPTRGSLTPLQAAEKWEEKNRLKKFEGSSSVINTIDTYTGFYDARSPKGESLKLKVLFFIRNRTSFALVCYSPVKDFPFSLKDFDRTISSLRPLTENESGEL</sequence>
<dbReference type="AlphaFoldDB" id="A0A1F7RX29"/>
<evidence type="ECO:0000256" key="3">
    <source>
        <dbReference type="ARBA" id="ARBA00022801"/>
    </source>
</evidence>
<evidence type="ECO:0000259" key="7">
    <source>
        <dbReference type="Pfam" id="PF01435"/>
    </source>
</evidence>
<comment type="caution">
    <text evidence="8">The sequence shown here is derived from an EMBL/GenBank/DDBJ whole genome shotgun (WGS) entry which is preliminary data.</text>
</comment>
<gene>
    <name evidence="8" type="ORF">A2149_08200</name>
</gene>
<dbReference type="EMBL" id="MGDF01000064">
    <property type="protein sequence ID" value="OGL46102.1"/>
    <property type="molecule type" value="Genomic_DNA"/>
</dbReference>
<evidence type="ECO:0000313" key="8">
    <source>
        <dbReference type="EMBL" id="OGL46102.1"/>
    </source>
</evidence>
<dbReference type="GO" id="GO:0051603">
    <property type="term" value="P:proteolysis involved in protein catabolic process"/>
    <property type="evidence" value="ECO:0007669"/>
    <property type="project" value="TreeGrafter"/>
</dbReference>
<feature type="non-terminal residue" evidence="8">
    <location>
        <position position="1"/>
    </location>
</feature>
<comment type="cofactor">
    <cofactor evidence="6">
        <name>Zn(2+)</name>
        <dbReference type="ChEBI" id="CHEBI:29105"/>
    </cofactor>
    <text evidence="6">Binds 1 zinc ion per subunit.</text>
</comment>
<accession>A0A1F7RX29</accession>
<dbReference type="Proteomes" id="UP000178435">
    <property type="component" value="Unassembled WGS sequence"/>
</dbReference>
<reference evidence="8 9" key="1">
    <citation type="journal article" date="2016" name="Nat. Commun.">
        <title>Thousands of microbial genomes shed light on interconnected biogeochemical processes in an aquifer system.</title>
        <authorList>
            <person name="Anantharaman K."/>
            <person name="Brown C.T."/>
            <person name="Hug L.A."/>
            <person name="Sharon I."/>
            <person name="Castelle C.J."/>
            <person name="Probst A.J."/>
            <person name="Thomas B.C."/>
            <person name="Singh A."/>
            <person name="Wilkins M.J."/>
            <person name="Karaoz U."/>
            <person name="Brodie E.L."/>
            <person name="Williams K.H."/>
            <person name="Hubbard S.S."/>
            <person name="Banfield J.F."/>
        </authorList>
    </citation>
    <scope>NUCLEOTIDE SEQUENCE [LARGE SCALE GENOMIC DNA]</scope>
</reference>
<keyword evidence="5 6" id="KW-0482">Metalloprotease</keyword>
<dbReference type="GO" id="GO:0016020">
    <property type="term" value="C:membrane"/>
    <property type="evidence" value="ECO:0007669"/>
    <property type="project" value="TreeGrafter"/>
</dbReference>
<keyword evidence="2" id="KW-0479">Metal-binding</keyword>
<evidence type="ECO:0000256" key="4">
    <source>
        <dbReference type="ARBA" id="ARBA00022833"/>
    </source>
</evidence>
<keyword evidence="4 6" id="KW-0862">Zinc</keyword>
<dbReference type="InterPro" id="IPR001915">
    <property type="entry name" value="Peptidase_M48"/>
</dbReference>
<feature type="domain" description="Peptidase M48" evidence="7">
    <location>
        <begin position="3"/>
        <end position="180"/>
    </location>
</feature>
<keyword evidence="1 6" id="KW-0645">Protease</keyword>
<evidence type="ECO:0000256" key="5">
    <source>
        <dbReference type="ARBA" id="ARBA00023049"/>
    </source>
</evidence>
<evidence type="ECO:0000256" key="6">
    <source>
        <dbReference type="RuleBase" id="RU003983"/>
    </source>
</evidence>
<dbReference type="PANTHER" id="PTHR22726">
    <property type="entry name" value="METALLOENDOPEPTIDASE OMA1"/>
    <property type="match status" value="1"/>
</dbReference>
<dbReference type="GO" id="GO:0004222">
    <property type="term" value="F:metalloendopeptidase activity"/>
    <property type="evidence" value="ECO:0007669"/>
    <property type="project" value="InterPro"/>
</dbReference>
<keyword evidence="3 6" id="KW-0378">Hydrolase</keyword>
<dbReference type="GO" id="GO:0046872">
    <property type="term" value="F:metal ion binding"/>
    <property type="evidence" value="ECO:0007669"/>
    <property type="project" value="UniProtKB-KW"/>
</dbReference>
<feature type="non-terminal residue" evidence="8">
    <location>
        <position position="366"/>
    </location>
</feature>
<dbReference type="Gene3D" id="3.30.2010.10">
    <property type="entry name" value="Metalloproteases ('zincins'), catalytic domain"/>
    <property type="match status" value="1"/>
</dbReference>
<comment type="similarity">
    <text evidence="6">Belongs to the peptidase M48 family.</text>
</comment>
<evidence type="ECO:0000256" key="2">
    <source>
        <dbReference type="ARBA" id="ARBA00022723"/>
    </source>
</evidence>